<gene>
    <name evidence="5" type="primary">recX</name>
    <name evidence="8" type="ORF">FIV46_00565</name>
</gene>
<accession>A0A501PR24</accession>
<evidence type="ECO:0000256" key="3">
    <source>
        <dbReference type="ARBA" id="ARBA00018111"/>
    </source>
</evidence>
<organism evidence="8 9">
    <name type="scientific">Emcibacter nanhaiensis</name>
    <dbReference type="NCBI Taxonomy" id="1505037"/>
    <lineage>
        <taxon>Bacteria</taxon>
        <taxon>Pseudomonadati</taxon>
        <taxon>Pseudomonadota</taxon>
        <taxon>Alphaproteobacteria</taxon>
        <taxon>Emcibacterales</taxon>
        <taxon>Emcibacteraceae</taxon>
        <taxon>Emcibacter</taxon>
    </lineage>
</organism>
<dbReference type="AlphaFoldDB" id="A0A501PR24"/>
<feature type="domain" description="RecX third three-helical" evidence="7">
    <location>
        <begin position="142"/>
        <end position="190"/>
    </location>
</feature>
<dbReference type="InterPro" id="IPR036388">
    <property type="entry name" value="WH-like_DNA-bd_sf"/>
</dbReference>
<dbReference type="HAMAP" id="MF_01114">
    <property type="entry name" value="RecX"/>
    <property type="match status" value="1"/>
</dbReference>
<dbReference type="OrthoDB" id="5507982at2"/>
<evidence type="ECO:0000313" key="9">
    <source>
        <dbReference type="Proteomes" id="UP000319148"/>
    </source>
</evidence>
<dbReference type="GO" id="GO:0006282">
    <property type="term" value="P:regulation of DNA repair"/>
    <property type="evidence" value="ECO:0007669"/>
    <property type="project" value="UniProtKB-UniRule"/>
</dbReference>
<dbReference type="Pfam" id="PF21981">
    <property type="entry name" value="RecX_HTH3"/>
    <property type="match status" value="1"/>
</dbReference>
<dbReference type="GO" id="GO:0005737">
    <property type="term" value="C:cytoplasm"/>
    <property type="evidence" value="ECO:0007669"/>
    <property type="project" value="UniProtKB-SubCell"/>
</dbReference>
<comment type="caution">
    <text evidence="8">The sequence shown here is derived from an EMBL/GenBank/DDBJ whole genome shotgun (WGS) entry which is preliminary data.</text>
</comment>
<comment type="function">
    <text evidence="5">Modulates RecA activity.</text>
</comment>
<evidence type="ECO:0000313" key="8">
    <source>
        <dbReference type="EMBL" id="TPD62608.1"/>
    </source>
</evidence>
<evidence type="ECO:0000259" key="7">
    <source>
        <dbReference type="Pfam" id="PF21981"/>
    </source>
</evidence>
<reference evidence="9" key="1">
    <citation type="submission" date="2019-06" db="EMBL/GenBank/DDBJ databases">
        <title>The complete genome of Emcibacter congregatus ZYLT.</title>
        <authorList>
            <person name="Zhao Z."/>
        </authorList>
    </citation>
    <scope>NUCLEOTIDE SEQUENCE [LARGE SCALE GENOMIC DNA]</scope>
    <source>
        <strain evidence="9">MCCC 1A06723</strain>
    </source>
</reference>
<feature type="domain" description="RecX second three-helical" evidence="6">
    <location>
        <begin position="92"/>
        <end position="132"/>
    </location>
</feature>
<dbReference type="Gene3D" id="1.10.10.10">
    <property type="entry name" value="Winged helix-like DNA-binding domain superfamily/Winged helix DNA-binding domain"/>
    <property type="match status" value="1"/>
</dbReference>
<dbReference type="InterPro" id="IPR053924">
    <property type="entry name" value="RecX_HTH_2nd"/>
</dbReference>
<name>A0A501PR24_9PROT</name>
<dbReference type="Pfam" id="PF02631">
    <property type="entry name" value="RecX_HTH2"/>
    <property type="match status" value="1"/>
</dbReference>
<keyword evidence="4 5" id="KW-0963">Cytoplasm</keyword>
<keyword evidence="9" id="KW-1185">Reference proteome</keyword>
<comment type="similarity">
    <text evidence="2 5">Belongs to the RecX family.</text>
</comment>
<evidence type="ECO:0000256" key="5">
    <source>
        <dbReference type="HAMAP-Rule" id="MF_01114"/>
    </source>
</evidence>
<dbReference type="EMBL" id="VFIY01000004">
    <property type="protein sequence ID" value="TPD62608.1"/>
    <property type="molecule type" value="Genomic_DNA"/>
</dbReference>
<evidence type="ECO:0000256" key="4">
    <source>
        <dbReference type="ARBA" id="ARBA00022490"/>
    </source>
</evidence>
<proteinExistence type="inferred from homology"/>
<evidence type="ECO:0000259" key="6">
    <source>
        <dbReference type="Pfam" id="PF02631"/>
    </source>
</evidence>
<dbReference type="PANTHER" id="PTHR33602:SF1">
    <property type="entry name" value="REGULATORY PROTEIN RECX FAMILY PROTEIN"/>
    <property type="match status" value="1"/>
</dbReference>
<dbReference type="PANTHER" id="PTHR33602">
    <property type="entry name" value="REGULATORY PROTEIN RECX FAMILY PROTEIN"/>
    <property type="match status" value="1"/>
</dbReference>
<protein>
    <recommendedName>
        <fullName evidence="3 5">Regulatory protein RecX</fullName>
    </recommendedName>
</protein>
<dbReference type="InterPro" id="IPR053925">
    <property type="entry name" value="RecX_HTH_3rd"/>
</dbReference>
<sequence>MLRGSVMLHKRVLRTMTTKNRKAGKITPDYLRNATYRYLERYASSEDNLRRVLRQKIKRRLMAADQAADLTAEHEGWIEDVVQHCRKHALIDDELYALSRARSFLRTGNSRAKIIQKLLAKGISRDLIDRVLAELVDEMGDSELFAAASYVRRRRFGSFSTRAADDARRQKEMASLARAGFSFDLSRRVLDSDRDELEDILYGMTAQQ</sequence>
<evidence type="ECO:0000256" key="1">
    <source>
        <dbReference type="ARBA" id="ARBA00004496"/>
    </source>
</evidence>
<dbReference type="InterPro" id="IPR003783">
    <property type="entry name" value="Regulatory_RecX"/>
</dbReference>
<comment type="subcellular location">
    <subcellularLocation>
        <location evidence="1 5">Cytoplasm</location>
    </subcellularLocation>
</comment>
<dbReference type="Proteomes" id="UP000319148">
    <property type="component" value="Unassembled WGS sequence"/>
</dbReference>
<evidence type="ECO:0000256" key="2">
    <source>
        <dbReference type="ARBA" id="ARBA00009695"/>
    </source>
</evidence>